<dbReference type="RefSeq" id="WP_137450560.1">
    <property type="nucleotide sequence ID" value="NZ_SZZH01000003.1"/>
</dbReference>
<evidence type="ECO:0000259" key="10">
    <source>
        <dbReference type="PROSITE" id="PS51012"/>
    </source>
</evidence>
<proteinExistence type="inferred from homology"/>
<accession>A0A4U6QFF7</accession>
<dbReference type="AlphaFoldDB" id="A0A4U6QFF7"/>
<dbReference type="GO" id="GO:0005886">
    <property type="term" value="C:plasma membrane"/>
    <property type="evidence" value="ECO:0007669"/>
    <property type="project" value="UniProtKB-SubCell"/>
</dbReference>
<keyword evidence="7 9" id="KW-1133">Transmembrane helix</keyword>
<evidence type="ECO:0000256" key="1">
    <source>
        <dbReference type="ARBA" id="ARBA00004429"/>
    </source>
</evidence>
<evidence type="ECO:0000256" key="9">
    <source>
        <dbReference type="RuleBase" id="RU361157"/>
    </source>
</evidence>
<gene>
    <name evidence="11" type="ORF">FDO65_15535</name>
</gene>
<feature type="domain" description="ABC transmembrane type-2" evidence="10">
    <location>
        <begin position="71"/>
        <end position="303"/>
    </location>
</feature>
<feature type="transmembrane region" description="Helical" evidence="9">
    <location>
        <begin position="278"/>
        <end position="296"/>
    </location>
</feature>
<dbReference type="InterPro" id="IPR047817">
    <property type="entry name" value="ABC2_TM_bact-type"/>
</dbReference>
<feature type="transmembrane region" description="Helical" evidence="9">
    <location>
        <begin position="106"/>
        <end position="133"/>
    </location>
</feature>
<dbReference type="OrthoDB" id="9789409at2"/>
<evidence type="ECO:0000256" key="6">
    <source>
        <dbReference type="ARBA" id="ARBA00022692"/>
    </source>
</evidence>
<organism evidence="11 12">
    <name type="scientific">Nakamurella flava</name>
    <dbReference type="NCBI Taxonomy" id="2576308"/>
    <lineage>
        <taxon>Bacteria</taxon>
        <taxon>Bacillati</taxon>
        <taxon>Actinomycetota</taxon>
        <taxon>Actinomycetes</taxon>
        <taxon>Nakamurellales</taxon>
        <taxon>Nakamurellaceae</taxon>
        <taxon>Nakamurella</taxon>
    </lineage>
</organism>
<dbReference type="GO" id="GO:0140359">
    <property type="term" value="F:ABC-type transporter activity"/>
    <property type="evidence" value="ECO:0007669"/>
    <property type="project" value="InterPro"/>
</dbReference>
<evidence type="ECO:0000256" key="5">
    <source>
        <dbReference type="ARBA" id="ARBA00022519"/>
    </source>
</evidence>
<name>A0A4U6QFF7_9ACTN</name>
<keyword evidence="3 9" id="KW-0813">Transport</keyword>
<comment type="subcellular location">
    <subcellularLocation>
        <location evidence="1">Cell inner membrane</location>
        <topology evidence="1">Multi-pass membrane protein</topology>
    </subcellularLocation>
    <subcellularLocation>
        <location evidence="9">Cell membrane</location>
        <topology evidence="9">Multi-pass membrane protein</topology>
    </subcellularLocation>
</comment>
<feature type="transmembrane region" description="Helical" evidence="9">
    <location>
        <begin position="70"/>
        <end position="91"/>
    </location>
</feature>
<comment type="caution">
    <text evidence="11">The sequence shown here is derived from an EMBL/GenBank/DDBJ whole genome shotgun (WGS) entry which is preliminary data.</text>
</comment>
<evidence type="ECO:0000313" key="12">
    <source>
        <dbReference type="Proteomes" id="UP000306985"/>
    </source>
</evidence>
<keyword evidence="4 9" id="KW-1003">Cell membrane</keyword>
<reference evidence="11 12" key="1">
    <citation type="submission" date="2019-05" db="EMBL/GenBank/DDBJ databases">
        <title>Nakamurella sp. N5BH11, whole genome shotgun sequence.</title>
        <authorList>
            <person name="Tuo L."/>
        </authorList>
    </citation>
    <scope>NUCLEOTIDE SEQUENCE [LARGE SCALE GENOMIC DNA]</scope>
    <source>
        <strain evidence="11 12">N5BH11</strain>
    </source>
</reference>
<evidence type="ECO:0000256" key="3">
    <source>
        <dbReference type="ARBA" id="ARBA00022448"/>
    </source>
</evidence>
<dbReference type="PANTHER" id="PTHR30413:SF8">
    <property type="entry name" value="TRANSPORT PERMEASE PROTEIN"/>
    <property type="match status" value="1"/>
</dbReference>
<dbReference type="PROSITE" id="PS51012">
    <property type="entry name" value="ABC_TM2"/>
    <property type="match status" value="1"/>
</dbReference>
<sequence length="311" mass="33982">MTEPSKGRSSLEASREARNQALAAQPLVPSGPVSGFVSGTVDSVRGVWRYRELLDLLVKRELKSRYKDSALGFVWSLIRPLTQLLVYYIAIGKFLGAERDTPEFAIYIYTGLTAWALFSEVISSGTGSIVANGGLVKKIYLPREVFPLSVIGSALFNFVIQLFILLVATLLAGSPPSLAGIGYVVLGTAVLLVYATAIAFLLSAINVYLRDVAYLVEVGLMVGFWLSPIVYRWSFVQNALSSELLNQIYLANPVTLAVLCFQRGIWVAGAGLPQPSDLGLRAVIAFLIGIPILWLCQRVFARMQNNFAQEL</sequence>
<evidence type="ECO:0000313" key="11">
    <source>
        <dbReference type="EMBL" id="TKV58900.1"/>
    </source>
</evidence>
<dbReference type="Pfam" id="PF01061">
    <property type="entry name" value="ABC2_membrane"/>
    <property type="match status" value="1"/>
</dbReference>
<dbReference type="EMBL" id="SZZH01000003">
    <property type="protein sequence ID" value="TKV58900.1"/>
    <property type="molecule type" value="Genomic_DNA"/>
</dbReference>
<dbReference type="PANTHER" id="PTHR30413">
    <property type="entry name" value="INNER MEMBRANE TRANSPORT PERMEASE"/>
    <property type="match status" value="1"/>
</dbReference>
<dbReference type="Proteomes" id="UP000306985">
    <property type="component" value="Unassembled WGS sequence"/>
</dbReference>
<dbReference type="GO" id="GO:0015920">
    <property type="term" value="P:lipopolysaccharide transport"/>
    <property type="evidence" value="ECO:0007669"/>
    <property type="project" value="TreeGrafter"/>
</dbReference>
<keyword evidence="6 9" id="KW-0812">Transmembrane</keyword>
<keyword evidence="8 9" id="KW-0472">Membrane</keyword>
<feature type="transmembrane region" description="Helical" evidence="9">
    <location>
        <begin position="212"/>
        <end position="231"/>
    </location>
</feature>
<protein>
    <recommendedName>
        <fullName evidence="9">Transport permease protein</fullName>
    </recommendedName>
</protein>
<evidence type="ECO:0000256" key="7">
    <source>
        <dbReference type="ARBA" id="ARBA00022989"/>
    </source>
</evidence>
<feature type="transmembrane region" description="Helical" evidence="9">
    <location>
        <begin position="145"/>
        <end position="172"/>
    </location>
</feature>
<evidence type="ECO:0000256" key="2">
    <source>
        <dbReference type="ARBA" id="ARBA00007783"/>
    </source>
</evidence>
<dbReference type="InterPro" id="IPR013525">
    <property type="entry name" value="ABC2_TM"/>
</dbReference>
<evidence type="ECO:0000256" key="4">
    <source>
        <dbReference type="ARBA" id="ARBA00022475"/>
    </source>
</evidence>
<evidence type="ECO:0000256" key="8">
    <source>
        <dbReference type="ARBA" id="ARBA00023136"/>
    </source>
</evidence>
<keyword evidence="5" id="KW-0997">Cell inner membrane</keyword>
<feature type="transmembrane region" description="Helical" evidence="9">
    <location>
        <begin position="178"/>
        <end position="205"/>
    </location>
</feature>
<comment type="similarity">
    <text evidence="2 9">Belongs to the ABC-2 integral membrane protein family.</text>
</comment>
<keyword evidence="12" id="KW-1185">Reference proteome</keyword>